<name>A0A0G1PH21_UNCKA</name>
<dbReference type="InterPro" id="IPR005754">
    <property type="entry name" value="Sortase"/>
</dbReference>
<dbReference type="Pfam" id="PF04203">
    <property type="entry name" value="Sortase"/>
    <property type="match status" value="1"/>
</dbReference>
<protein>
    <recommendedName>
        <fullName evidence="5">Sortase family protein</fullName>
    </recommendedName>
</protein>
<keyword evidence="2" id="KW-0812">Transmembrane</keyword>
<keyword evidence="2" id="KW-0472">Membrane</keyword>
<evidence type="ECO:0000313" key="3">
    <source>
        <dbReference type="EMBL" id="KKU31987.1"/>
    </source>
</evidence>
<dbReference type="SUPFAM" id="SSF63817">
    <property type="entry name" value="Sortase"/>
    <property type="match status" value="1"/>
</dbReference>
<sequence>MFDLGKKYFEPKRYVKDGSFDPIYTSVSKSFFVTSRVVPTLLPVLGVLVFATQILIPLVVFKTSEQISRPVSSTMLGLATGFGDFKFDELRDERILGASTSQDANVPRYYTLTIPKLGIYDAAVETFPENLDPVDALGHYPGSALPGSIGTGFIYGHSVLPWFYNPKNYKTIFSTLDTLAPGDEFTITYNNSKYTYAVEALRVLKPNEVNPLAEIKPRYLNESTIVLMTCVPPGTRINRLLVDAVLKKDK</sequence>
<keyword evidence="2" id="KW-1133">Transmembrane helix</keyword>
<gene>
    <name evidence="3" type="ORF">UX44_C0002G0020</name>
</gene>
<keyword evidence="1" id="KW-0378">Hydrolase</keyword>
<comment type="caution">
    <text evidence="3">The sequence shown here is derived from an EMBL/GenBank/DDBJ whole genome shotgun (WGS) entry which is preliminary data.</text>
</comment>
<dbReference type="AlphaFoldDB" id="A0A0G1PH21"/>
<evidence type="ECO:0000256" key="1">
    <source>
        <dbReference type="ARBA" id="ARBA00022801"/>
    </source>
</evidence>
<evidence type="ECO:0000256" key="2">
    <source>
        <dbReference type="SAM" id="Phobius"/>
    </source>
</evidence>
<dbReference type="EMBL" id="LCMF01000002">
    <property type="protein sequence ID" value="KKU31987.1"/>
    <property type="molecule type" value="Genomic_DNA"/>
</dbReference>
<dbReference type="Gene3D" id="2.40.260.10">
    <property type="entry name" value="Sortase"/>
    <property type="match status" value="1"/>
</dbReference>
<reference evidence="3 4" key="1">
    <citation type="journal article" date="2015" name="Nature">
        <title>rRNA introns, odd ribosomes, and small enigmatic genomes across a large radiation of phyla.</title>
        <authorList>
            <person name="Brown C.T."/>
            <person name="Hug L.A."/>
            <person name="Thomas B.C."/>
            <person name="Sharon I."/>
            <person name="Castelle C.J."/>
            <person name="Singh A."/>
            <person name="Wilkins M.J."/>
            <person name="Williams K.H."/>
            <person name="Banfield J.F."/>
        </authorList>
    </citation>
    <scope>NUCLEOTIDE SEQUENCE [LARGE SCALE GENOMIC DNA]</scope>
</reference>
<evidence type="ECO:0008006" key="5">
    <source>
        <dbReference type="Google" id="ProtNLM"/>
    </source>
</evidence>
<dbReference type="CDD" id="cd05830">
    <property type="entry name" value="Sortase_E"/>
    <property type="match status" value="1"/>
</dbReference>
<dbReference type="Proteomes" id="UP000034732">
    <property type="component" value="Unassembled WGS sequence"/>
</dbReference>
<organism evidence="3 4">
    <name type="scientific">candidate division WWE3 bacterium GW2011_GWA1_46_21</name>
    <dbReference type="NCBI Taxonomy" id="1619107"/>
    <lineage>
        <taxon>Bacteria</taxon>
        <taxon>Katanobacteria</taxon>
    </lineage>
</organism>
<dbReference type="GO" id="GO:0016787">
    <property type="term" value="F:hydrolase activity"/>
    <property type="evidence" value="ECO:0007669"/>
    <property type="project" value="UniProtKB-KW"/>
</dbReference>
<dbReference type="InterPro" id="IPR042003">
    <property type="entry name" value="Sortase_E"/>
</dbReference>
<evidence type="ECO:0000313" key="4">
    <source>
        <dbReference type="Proteomes" id="UP000034732"/>
    </source>
</evidence>
<proteinExistence type="predicted"/>
<accession>A0A0G1PH21</accession>
<dbReference type="InterPro" id="IPR023365">
    <property type="entry name" value="Sortase_dom-sf"/>
</dbReference>
<feature type="transmembrane region" description="Helical" evidence="2">
    <location>
        <begin position="41"/>
        <end position="61"/>
    </location>
</feature>